<dbReference type="EMBL" id="CAFBMW010000019">
    <property type="protein sequence ID" value="CAB4947634.1"/>
    <property type="molecule type" value="Genomic_DNA"/>
</dbReference>
<dbReference type="InterPro" id="IPR003615">
    <property type="entry name" value="HNH_nuc"/>
</dbReference>
<evidence type="ECO:0000313" key="3">
    <source>
        <dbReference type="EMBL" id="CAB4947634.1"/>
    </source>
</evidence>
<evidence type="ECO:0000259" key="2">
    <source>
        <dbReference type="SMART" id="SM00507"/>
    </source>
</evidence>
<evidence type="ECO:0000256" key="1">
    <source>
        <dbReference type="SAM" id="MobiDB-lite"/>
    </source>
</evidence>
<name>A0A6J7JZN5_9ZZZZ</name>
<reference evidence="3" key="1">
    <citation type="submission" date="2020-05" db="EMBL/GenBank/DDBJ databases">
        <authorList>
            <person name="Chiriac C."/>
            <person name="Salcher M."/>
            <person name="Ghai R."/>
            <person name="Kavagutti S V."/>
        </authorList>
    </citation>
    <scope>NUCLEOTIDE SEQUENCE</scope>
</reference>
<feature type="domain" description="HNH nuclease" evidence="2">
    <location>
        <begin position="364"/>
        <end position="425"/>
    </location>
</feature>
<dbReference type="CDD" id="cd00085">
    <property type="entry name" value="HNHc"/>
    <property type="match status" value="1"/>
</dbReference>
<gene>
    <name evidence="3" type="ORF">UFOPK3662_02332</name>
</gene>
<dbReference type="SMART" id="SM00507">
    <property type="entry name" value="HNHc"/>
    <property type="match status" value="1"/>
</dbReference>
<accession>A0A6J7JZN5</accession>
<organism evidence="3">
    <name type="scientific">freshwater metagenome</name>
    <dbReference type="NCBI Taxonomy" id="449393"/>
    <lineage>
        <taxon>unclassified sequences</taxon>
        <taxon>metagenomes</taxon>
        <taxon>ecological metagenomes</taxon>
    </lineage>
</organism>
<protein>
    <submittedName>
        <fullName evidence="3">Unannotated protein</fullName>
    </submittedName>
</protein>
<feature type="region of interest" description="Disordered" evidence="1">
    <location>
        <begin position="447"/>
        <end position="477"/>
    </location>
</feature>
<sequence>MIERLEAGPQAGADALGPAALLASIRSRRAAEDQAAADVLDLAARWADLHPPESIHSAASFTVAGCEMEEPIAGPGTPLVAEFCVAELGTVLGITSVSAKKLIGHALELRHRLPRLWSQVHAGRVPAWRARAVAEVTIHSTPALTAEAAAFVDAQVAAVAAKIGPVQLDRLVAETIKQFDLPNVDPAADPEDGYLHVDPRHVTIHDEDVHFAGTVRLEAEIDLADGLDLQQALAHGAATQRALGSVESLDARRAKALGDLARTQTALDLRGNGFEARSARTSTTDDGSDLPVAREVVLHAHFDASLSGDTTAFAPTGRLEESQRLLLLEQLKSWCRDSRTKITVKPVIDLNQEKAAPGYEIPDRIRDHVVLRDRTCVFPWCGRPARGCDVDHVTEYDRDAEADGRPQPGPTETENLGALCRFHHRLKTHSAWRYEMVAPGVFEWTSPHGHRYRRDRTGTTALDPPDSSAPRIPSPRR</sequence>
<proteinExistence type="predicted"/>
<dbReference type="AlphaFoldDB" id="A0A6J7JZN5"/>